<keyword evidence="2" id="KW-0808">Transferase</keyword>
<dbReference type="InterPro" id="IPR000719">
    <property type="entry name" value="Prot_kinase_dom"/>
</dbReference>
<reference evidence="9" key="1">
    <citation type="submission" date="2021-01" db="EMBL/GenBank/DDBJ databases">
        <authorList>
            <consortium name="Genoscope - CEA"/>
            <person name="William W."/>
        </authorList>
    </citation>
    <scope>NUCLEOTIDE SEQUENCE</scope>
</reference>
<evidence type="ECO:0000256" key="6">
    <source>
        <dbReference type="SAM" id="Coils"/>
    </source>
</evidence>
<dbReference type="PROSITE" id="PS00108">
    <property type="entry name" value="PROTEIN_KINASE_ST"/>
    <property type="match status" value="1"/>
</dbReference>
<dbReference type="PANTHER" id="PTHR43671:SF13">
    <property type="entry name" value="SERINE_THREONINE-PROTEIN KINASE NEK2"/>
    <property type="match status" value="1"/>
</dbReference>
<dbReference type="AlphaFoldDB" id="A0A8S1MLI2"/>
<dbReference type="Proteomes" id="UP000692954">
    <property type="component" value="Unassembled WGS sequence"/>
</dbReference>
<dbReference type="CDD" id="cd00180">
    <property type="entry name" value="PKc"/>
    <property type="match status" value="1"/>
</dbReference>
<keyword evidence="6" id="KW-0175">Coiled coil</keyword>
<evidence type="ECO:0000313" key="10">
    <source>
        <dbReference type="Proteomes" id="UP000692954"/>
    </source>
</evidence>
<dbReference type="InterPro" id="IPR008271">
    <property type="entry name" value="Ser/Thr_kinase_AS"/>
</dbReference>
<dbReference type="Pfam" id="PF00069">
    <property type="entry name" value="Pkinase"/>
    <property type="match status" value="1"/>
</dbReference>
<gene>
    <name evidence="9" type="ORF">PSON_ATCC_30995.1.T0360285</name>
</gene>
<protein>
    <recommendedName>
        <fullName evidence="1">non-specific serine/threonine protein kinase</fullName>
        <ecNumber evidence="1">2.7.11.1</ecNumber>
    </recommendedName>
</protein>
<dbReference type="GO" id="GO:0005524">
    <property type="term" value="F:ATP binding"/>
    <property type="evidence" value="ECO:0007669"/>
    <property type="project" value="UniProtKB-KW"/>
</dbReference>
<feature type="region of interest" description="Disordered" evidence="7">
    <location>
        <begin position="367"/>
        <end position="387"/>
    </location>
</feature>
<evidence type="ECO:0000256" key="2">
    <source>
        <dbReference type="ARBA" id="ARBA00022679"/>
    </source>
</evidence>
<dbReference type="EC" id="2.7.11.1" evidence="1"/>
<dbReference type="OrthoDB" id="309206at2759"/>
<proteinExistence type="predicted"/>
<evidence type="ECO:0000256" key="7">
    <source>
        <dbReference type="SAM" id="MobiDB-lite"/>
    </source>
</evidence>
<evidence type="ECO:0000256" key="4">
    <source>
        <dbReference type="ARBA" id="ARBA00022777"/>
    </source>
</evidence>
<evidence type="ECO:0000259" key="8">
    <source>
        <dbReference type="PROSITE" id="PS50011"/>
    </source>
</evidence>
<evidence type="ECO:0000256" key="5">
    <source>
        <dbReference type="ARBA" id="ARBA00022840"/>
    </source>
</evidence>
<keyword evidence="10" id="KW-1185">Reference proteome</keyword>
<evidence type="ECO:0000256" key="3">
    <source>
        <dbReference type="ARBA" id="ARBA00022741"/>
    </source>
</evidence>
<feature type="compositionally biased region" description="Basic and acidic residues" evidence="7">
    <location>
        <begin position="413"/>
        <end position="422"/>
    </location>
</feature>
<dbReference type="SMART" id="SM00220">
    <property type="entry name" value="S_TKc"/>
    <property type="match status" value="1"/>
</dbReference>
<feature type="coiled-coil region" evidence="6">
    <location>
        <begin position="88"/>
        <end position="115"/>
    </location>
</feature>
<dbReference type="InterPro" id="IPR050660">
    <property type="entry name" value="NEK_Ser/Thr_kinase"/>
</dbReference>
<keyword evidence="3" id="KW-0547">Nucleotide-binding</keyword>
<dbReference type="PROSITE" id="PS50011">
    <property type="entry name" value="PROTEIN_KINASE_DOM"/>
    <property type="match status" value="1"/>
</dbReference>
<dbReference type="PANTHER" id="PTHR43671">
    <property type="entry name" value="SERINE/THREONINE-PROTEIN KINASE NEK"/>
    <property type="match status" value="1"/>
</dbReference>
<keyword evidence="5" id="KW-0067">ATP-binding</keyword>
<feature type="domain" description="Protein kinase" evidence="8">
    <location>
        <begin position="15"/>
        <end position="285"/>
    </location>
</feature>
<name>A0A8S1MLI2_9CILI</name>
<sequence>MQKNYDIREIDDYEIHFKSLIGQGAHGKVYEGRKISENRIICVKVFYITEEKKEKIKREVAILEEMKKVTHQNIVKIYHVEEQNQRIYIFMEKCIENLEQKLQKIKKENKSFSVREILEISRQICRGYNEMRKKKIIHRDLKPENIVIGDDGQYKICDYGLSKTQFDLESIQKQTQVGTPLFVAPQIFEGKYSNKADIFSFGMMIYYITFQTSLFRVKSLNDIQEEYQKLQNGIIIPEISNQDDKKLSDELKSILQMTITYLEEDRIGWDQLTSILEDLDLKPQINTFTTKKNEQNEFGMQSSNHDYYNLPKVKKQTPDIIQYPYAMNQQIKEEVDNQQSIYFREEFENDNKNNNLNIQYQFKTNKQNQQDNNQQNQIIQQQSYQKQSNANFQDYQPDNYVKTFDDIDQDFKHEQDQKRIQDKNQNSQSQLGQQNVYDKIQQQQVQDFQYEKQNNSQYKVNQQKFLIQESINDLSISFHPQEFQKQTYIQNNNRIYQNRNQEEENQILYQNKQFKNKSTNQIINNVSLVESQTDLNLNSRKNIQKSQLTNNQKIYDQSQNNIQQKSSDRISYKNQQECLKNSIQQFKPDLEESSIQQNPDETQTINFSNFMEESQINMSKTNFQEIQTPEKSFNEMINLKNKNLIQNNQQYYPSKQDEQKEQIFNQQKIAQNQQKDSIQPVIQQSFQNLTKKEFYPQNQQVIIKKNQNQNNSSEFKNQEYKFNDNQKLIKQYEEEKLTNNDFQCVQNNMQQKRKLIKITEITQSSFDLKKIVLIIFAKIRFAENVFNSYQKLKTNQQLEKYQTLFEIFNYLLRQYQYSMIANIRLICMNDQNMNQSKLKKQLCLQIEGNKILDYQEQNQTQLKEINKIYCQKIEISAQASQELQNLFDKRINNSDLMELIRFVEKGDLFSYDSFIELYENYFQKIFQQVNKDSNFKVFLKQVLFQKERFIGFSIKFIKIDEEYPINNYKEIDIQMIDYLTDDEQLLQEYIKSYQMMRLKK</sequence>
<evidence type="ECO:0000313" key="9">
    <source>
        <dbReference type="EMBL" id="CAD8077745.1"/>
    </source>
</evidence>
<accession>A0A8S1MLI2</accession>
<organism evidence="9 10">
    <name type="scientific">Paramecium sonneborni</name>
    <dbReference type="NCBI Taxonomy" id="65129"/>
    <lineage>
        <taxon>Eukaryota</taxon>
        <taxon>Sar</taxon>
        <taxon>Alveolata</taxon>
        <taxon>Ciliophora</taxon>
        <taxon>Intramacronucleata</taxon>
        <taxon>Oligohymenophorea</taxon>
        <taxon>Peniculida</taxon>
        <taxon>Parameciidae</taxon>
        <taxon>Paramecium</taxon>
    </lineage>
</organism>
<keyword evidence="4" id="KW-0418">Kinase</keyword>
<comment type="caution">
    <text evidence="9">The sequence shown here is derived from an EMBL/GenBank/DDBJ whole genome shotgun (WGS) entry which is preliminary data.</text>
</comment>
<evidence type="ECO:0000256" key="1">
    <source>
        <dbReference type="ARBA" id="ARBA00012513"/>
    </source>
</evidence>
<dbReference type="EMBL" id="CAJJDN010000036">
    <property type="protein sequence ID" value="CAD8077745.1"/>
    <property type="molecule type" value="Genomic_DNA"/>
</dbReference>
<dbReference type="GO" id="GO:0004674">
    <property type="term" value="F:protein serine/threonine kinase activity"/>
    <property type="evidence" value="ECO:0007669"/>
    <property type="project" value="UniProtKB-EC"/>
</dbReference>
<feature type="region of interest" description="Disordered" evidence="7">
    <location>
        <begin position="413"/>
        <end position="432"/>
    </location>
</feature>